<evidence type="ECO:0000313" key="4">
    <source>
        <dbReference type="EMBL" id="SIT21926.1"/>
    </source>
</evidence>
<proteinExistence type="predicted"/>
<dbReference type="PANTHER" id="PTHR34154:SF3">
    <property type="entry name" value="ALKALI-SENSITIVE LINKAGE PROTEIN 1"/>
    <property type="match status" value="1"/>
</dbReference>
<dbReference type="InterPro" id="IPR053183">
    <property type="entry name" value="ASL1"/>
</dbReference>
<reference evidence="5" key="1">
    <citation type="submission" date="2017-01" db="EMBL/GenBank/DDBJ databases">
        <authorList>
            <person name="Varghese N."/>
            <person name="Submissions S."/>
        </authorList>
    </citation>
    <scope>NUCLEOTIDE SEQUENCE [LARGE SCALE GENOMIC DNA]</scope>
    <source>
        <strain evidence="5">DSM 21054</strain>
    </source>
</reference>
<dbReference type="AlphaFoldDB" id="A0A1N7QGH9"/>
<dbReference type="Pfam" id="PF11790">
    <property type="entry name" value="Glyco_hydro_cc"/>
    <property type="match status" value="1"/>
</dbReference>
<evidence type="ECO:0000259" key="2">
    <source>
        <dbReference type="Pfam" id="PF11790"/>
    </source>
</evidence>
<gene>
    <name evidence="4" type="ORF">SAMN05421788_105211</name>
</gene>
<feature type="domain" description="Asl1-like glycosyl hydrolase catalytic" evidence="2">
    <location>
        <begin position="765"/>
        <end position="967"/>
    </location>
</feature>
<dbReference type="Gene3D" id="2.60.20.10">
    <property type="entry name" value="Crystallins"/>
    <property type="match status" value="1"/>
</dbReference>
<dbReference type="NCBIfam" id="TIGR04183">
    <property type="entry name" value="Por_Secre_tail"/>
    <property type="match status" value="1"/>
</dbReference>
<dbReference type="OrthoDB" id="9809583at2"/>
<dbReference type="STRING" id="477680.SAMN05421788_105211"/>
<dbReference type="InterPro" id="IPR024655">
    <property type="entry name" value="Asl1_glyco_hydro_catalytic"/>
</dbReference>
<feature type="domain" description="Secretion system C-terminal sorting" evidence="3">
    <location>
        <begin position="1111"/>
        <end position="1181"/>
    </location>
</feature>
<feature type="signal peptide" evidence="1">
    <location>
        <begin position="1"/>
        <end position="21"/>
    </location>
</feature>
<accession>A0A1N7QGH9</accession>
<name>A0A1N7QGH9_9BACT</name>
<dbReference type="Proteomes" id="UP000186917">
    <property type="component" value="Unassembled WGS sequence"/>
</dbReference>
<dbReference type="Pfam" id="PF18962">
    <property type="entry name" value="Por_Secre_tail"/>
    <property type="match status" value="1"/>
</dbReference>
<evidence type="ECO:0000259" key="3">
    <source>
        <dbReference type="Pfam" id="PF18962"/>
    </source>
</evidence>
<organism evidence="4 5">
    <name type="scientific">Filimonas lacunae</name>
    <dbReference type="NCBI Taxonomy" id="477680"/>
    <lineage>
        <taxon>Bacteria</taxon>
        <taxon>Pseudomonadati</taxon>
        <taxon>Bacteroidota</taxon>
        <taxon>Chitinophagia</taxon>
        <taxon>Chitinophagales</taxon>
        <taxon>Chitinophagaceae</taxon>
        <taxon>Filimonas</taxon>
    </lineage>
</organism>
<keyword evidence="1" id="KW-0732">Signal</keyword>
<dbReference type="RefSeq" id="WP_076380049.1">
    <property type="nucleotide sequence ID" value="NZ_AP017422.1"/>
</dbReference>
<feature type="chain" id="PRO_5013315214" evidence="1">
    <location>
        <begin position="22"/>
        <end position="1186"/>
    </location>
</feature>
<sequence>MKKHVPIVIAFCFLLCTSLLAQPNLAVKASLSQTLSGSRSFTNGTQADTLLKLFAIPRNYTLELVAKVNAAVGRGLDIEARNAGIQGFRLSLDAAHLKEASSLNAVTPVTVSKAAQQHTIRIAVQSDTAHIYQNGAYIQSQPLTTIKDIVGGVEADVSNLYLPGSNLAPGWAGVTGNFTGAPDSYGWAYNGIANTGLFTTANSTSGVRYMDVSASVNTHTYNGTTYNGRLLFLRWDGSDIQSTCYTLPVMLEANTTYDFSMLFAYFSNATGGTAITAGIGKTTAAADRLATHVFTASATKDLVRESFVFTSQEAGQYYLSFTGNWGLFTIGELSLNKNAPGNLVPNWAGIAPNNAGTPGNYSWAYNGTTTSLFNTANGTSGVRYTDVSSSVNTHNYNGATYNGRLLFLRWDNSAYQSACYTYPVVLEANTTYEFSMLHAYYSNATGSRTITAGIGKTTAAANRLALHVFATNGTKELTKEKFLFTSQETGVYYLTFTGDWGLFTVGELSLTKYAATPRFVLGKNYITGAVNMEITSATYEDGAYAPAALVTQTPENITVTGSMVSVLPSFNTNFIVPGKTDLHVTGAYSPLVNSTVQLNADNAWLFFDNIKPSVVVSNWLSKVSINGVSAVGNANVRIAPYKNGTAIIPNGNVASQAALQVYTQPGLSGSTASYAINTYYNSLAAWDNSIRSFKLQRGYMATLANNPDGTGYSRVFVANDSDLVVNAMPAGLDTSVSFIRVFAWDWVSKKGKAGGGTPLVLLNGTWYYDWNIGGATTSDYNYVAIRQNGGWPAWSAINSKPGVNHLLGFNEPDRPDQANMSVDEAVRQWPDLMKSGYRVGSPAPSDPFNGWVTSFLAKTDALNYRVDYVAIHCYWGGLTPQTWYSRLKSVYDQVKRPLWITEWNNGANWTTESWPTDTAAQFLKQYNDMKGILQVLDTTSFIERYAIYDWVTDKRAMVLADTLTLAGRYYAANPSNFAYSPQTAFVHNWKLVAPNIDTISNTTTYTTITLRFHDINGELGGQYILERKIDGVDTGFVGVSTYTGYVYASDLTFADTTYTKATYRVKAYNRSLDQYIYSATIDVTRSIAAASLSGEVSMARVVTDGGLPLQIYPNPATDRITVQLPVVQNNALVRVYNASGQLVKSARIQSSTTIIGLEQLPAGIYYVQVSNGKQVKTEKIVKQRGL</sequence>
<dbReference type="PANTHER" id="PTHR34154">
    <property type="entry name" value="ALKALI-SENSITIVE LINKAGE PROTEIN 1"/>
    <property type="match status" value="1"/>
</dbReference>
<dbReference type="InterPro" id="IPR026444">
    <property type="entry name" value="Secre_tail"/>
</dbReference>
<dbReference type="SUPFAM" id="SSF51445">
    <property type="entry name" value="(Trans)glycosidases"/>
    <property type="match status" value="1"/>
</dbReference>
<evidence type="ECO:0000313" key="5">
    <source>
        <dbReference type="Proteomes" id="UP000186917"/>
    </source>
</evidence>
<dbReference type="EMBL" id="FTOR01000005">
    <property type="protein sequence ID" value="SIT21926.1"/>
    <property type="molecule type" value="Genomic_DNA"/>
</dbReference>
<dbReference type="InterPro" id="IPR017853">
    <property type="entry name" value="GH"/>
</dbReference>
<evidence type="ECO:0000256" key="1">
    <source>
        <dbReference type="SAM" id="SignalP"/>
    </source>
</evidence>
<keyword evidence="5" id="KW-1185">Reference proteome</keyword>
<dbReference type="Gene3D" id="3.20.20.80">
    <property type="entry name" value="Glycosidases"/>
    <property type="match status" value="1"/>
</dbReference>
<protein>
    <submittedName>
        <fullName evidence="4">Por secretion system C-terminal sorting domain-containing protein</fullName>
    </submittedName>
</protein>